<gene>
    <name evidence="8" type="ORF">E7Z74_02435</name>
</gene>
<comment type="subcellular location">
    <subcellularLocation>
        <location evidence="1">Cell membrane</location>
        <topology evidence="1">Multi-pass membrane protein</topology>
    </subcellularLocation>
</comment>
<dbReference type="Proteomes" id="UP000713479">
    <property type="component" value="Unassembled WGS sequence"/>
</dbReference>
<dbReference type="GO" id="GO:0022857">
    <property type="term" value="F:transmembrane transporter activity"/>
    <property type="evidence" value="ECO:0007669"/>
    <property type="project" value="InterPro"/>
</dbReference>
<feature type="transmembrane region" description="Helical" evidence="6">
    <location>
        <begin position="45"/>
        <end position="65"/>
    </location>
</feature>
<evidence type="ECO:0000256" key="1">
    <source>
        <dbReference type="ARBA" id="ARBA00004651"/>
    </source>
</evidence>
<keyword evidence="3 6" id="KW-0812">Transmembrane</keyword>
<organism evidence="8 9">
    <name type="scientific">Methanobrevibacter millerae</name>
    <dbReference type="NCBI Taxonomy" id="230361"/>
    <lineage>
        <taxon>Archaea</taxon>
        <taxon>Methanobacteriati</taxon>
        <taxon>Methanobacteriota</taxon>
        <taxon>Methanomada group</taxon>
        <taxon>Methanobacteria</taxon>
        <taxon>Methanobacteriales</taxon>
        <taxon>Methanobacteriaceae</taxon>
        <taxon>Methanobrevibacter</taxon>
    </lineage>
</organism>
<evidence type="ECO:0000256" key="6">
    <source>
        <dbReference type="SAM" id="Phobius"/>
    </source>
</evidence>
<comment type="caution">
    <text evidence="8">The sequence shown here is derived from an EMBL/GenBank/DDBJ whole genome shotgun (WGS) entry which is preliminary data.</text>
</comment>
<sequence>MKKENIIIYTMMFGTFGVLSTEMGVVGILPQIAQYFNVDITQAGLFVSLFALTIAICGIFMPLVFSKFDRKKSFMLVLAIFTLFSTIGAFVTDFNIALICRIIPAIFHPIYCGLALTVAAEIVEPEKAQDAVSKVIMGVSAGMIVGVPITTFVASNFGYQYAMMWFSAVTFIALVATIIFFPKLPGKEQSYGGQISVAKTGIFIISILGVIFLNAGMYTSYSYISEFLNSITQIFGTELSIVLFIYGVASIVGNWLGAKLLNRNTNTTVLTFPIIFSIIMVGMFCFGSVKIPTIILMALWGLLAGIGNDISQYWMVSAAPEAPEFANGIFLSMGNVGVTIGTTIAGAVVLSMGVKYVMLAAIAVLILDLILLYIRTKKYAVRG</sequence>
<feature type="transmembrane region" description="Helical" evidence="6">
    <location>
        <begin position="7"/>
        <end position="33"/>
    </location>
</feature>
<keyword evidence="5 6" id="KW-0472">Membrane</keyword>
<dbReference type="InterPro" id="IPR020846">
    <property type="entry name" value="MFS_dom"/>
</dbReference>
<feature type="transmembrane region" description="Helical" evidence="6">
    <location>
        <begin position="328"/>
        <end position="350"/>
    </location>
</feature>
<evidence type="ECO:0000256" key="3">
    <source>
        <dbReference type="ARBA" id="ARBA00022692"/>
    </source>
</evidence>
<name>A0A8T3VHQ9_9EURY</name>
<feature type="transmembrane region" description="Helical" evidence="6">
    <location>
        <begin position="135"/>
        <end position="155"/>
    </location>
</feature>
<dbReference type="GO" id="GO:0005886">
    <property type="term" value="C:plasma membrane"/>
    <property type="evidence" value="ECO:0007669"/>
    <property type="project" value="UniProtKB-SubCell"/>
</dbReference>
<feature type="transmembrane region" description="Helical" evidence="6">
    <location>
        <begin position="102"/>
        <end position="123"/>
    </location>
</feature>
<dbReference type="SUPFAM" id="SSF103473">
    <property type="entry name" value="MFS general substrate transporter"/>
    <property type="match status" value="1"/>
</dbReference>
<keyword evidence="2" id="KW-1003">Cell membrane</keyword>
<evidence type="ECO:0000259" key="7">
    <source>
        <dbReference type="PROSITE" id="PS50850"/>
    </source>
</evidence>
<feature type="transmembrane region" description="Helical" evidence="6">
    <location>
        <begin position="295"/>
        <end position="316"/>
    </location>
</feature>
<evidence type="ECO:0000256" key="5">
    <source>
        <dbReference type="ARBA" id="ARBA00023136"/>
    </source>
</evidence>
<evidence type="ECO:0000313" key="9">
    <source>
        <dbReference type="Proteomes" id="UP000713479"/>
    </source>
</evidence>
<dbReference type="EMBL" id="SUTF01000003">
    <property type="protein sequence ID" value="MBE6510117.1"/>
    <property type="molecule type" value="Genomic_DNA"/>
</dbReference>
<protein>
    <submittedName>
        <fullName evidence="8">MFS transporter</fullName>
    </submittedName>
</protein>
<dbReference type="InterPro" id="IPR050189">
    <property type="entry name" value="MFS_Efflux_Transporters"/>
</dbReference>
<proteinExistence type="predicted"/>
<dbReference type="Pfam" id="PF07690">
    <property type="entry name" value="MFS_1"/>
    <property type="match status" value="1"/>
</dbReference>
<evidence type="ECO:0000256" key="4">
    <source>
        <dbReference type="ARBA" id="ARBA00022989"/>
    </source>
</evidence>
<dbReference type="InterPro" id="IPR036259">
    <property type="entry name" value="MFS_trans_sf"/>
</dbReference>
<keyword evidence="4 6" id="KW-1133">Transmembrane helix</keyword>
<feature type="domain" description="Major facilitator superfamily (MFS) profile" evidence="7">
    <location>
        <begin position="7"/>
        <end position="378"/>
    </location>
</feature>
<feature type="transmembrane region" description="Helical" evidence="6">
    <location>
        <begin position="239"/>
        <end position="257"/>
    </location>
</feature>
<dbReference type="CDD" id="cd17324">
    <property type="entry name" value="MFS_NepI_like"/>
    <property type="match status" value="1"/>
</dbReference>
<evidence type="ECO:0000256" key="2">
    <source>
        <dbReference type="ARBA" id="ARBA00022475"/>
    </source>
</evidence>
<feature type="transmembrane region" description="Helical" evidence="6">
    <location>
        <begin position="161"/>
        <end position="181"/>
    </location>
</feature>
<evidence type="ECO:0000313" key="8">
    <source>
        <dbReference type="EMBL" id="MBE6510117.1"/>
    </source>
</evidence>
<accession>A0A8T3VHQ9</accession>
<feature type="transmembrane region" description="Helical" evidence="6">
    <location>
        <begin position="356"/>
        <end position="374"/>
    </location>
</feature>
<dbReference type="Gene3D" id="1.20.1250.20">
    <property type="entry name" value="MFS general substrate transporter like domains"/>
    <property type="match status" value="2"/>
</dbReference>
<dbReference type="PANTHER" id="PTHR43124">
    <property type="entry name" value="PURINE EFFLUX PUMP PBUE"/>
    <property type="match status" value="1"/>
</dbReference>
<feature type="transmembrane region" description="Helical" evidence="6">
    <location>
        <begin position="202"/>
        <end position="219"/>
    </location>
</feature>
<reference evidence="8" key="1">
    <citation type="submission" date="2019-04" db="EMBL/GenBank/DDBJ databases">
        <title>Evolution of Biomass-Degrading Anaerobic Consortia Revealed by Metagenomics.</title>
        <authorList>
            <person name="Peng X."/>
        </authorList>
    </citation>
    <scope>NUCLEOTIDE SEQUENCE</scope>
    <source>
        <strain evidence="8">SIG13</strain>
    </source>
</reference>
<dbReference type="PROSITE" id="PS50850">
    <property type="entry name" value="MFS"/>
    <property type="match status" value="1"/>
</dbReference>
<dbReference type="AlphaFoldDB" id="A0A8T3VHQ9"/>
<feature type="transmembrane region" description="Helical" evidence="6">
    <location>
        <begin position="74"/>
        <end position="96"/>
    </location>
</feature>
<dbReference type="InterPro" id="IPR011701">
    <property type="entry name" value="MFS"/>
</dbReference>
<dbReference type="PANTHER" id="PTHR43124:SF3">
    <property type="entry name" value="CHLORAMPHENICOL EFFLUX PUMP RV0191"/>
    <property type="match status" value="1"/>
</dbReference>
<feature type="transmembrane region" description="Helical" evidence="6">
    <location>
        <begin position="269"/>
        <end position="289"/>
    </location>
</feature>